<dbReference type="EMBL" id="ASHM01216154">
    <property type="protein sequence ID" value="PNX67783.1"/>
    <property type="molecule type" value="Genomic_DNA"/>
</dbReference>
<comment type="caution">
    <text evidence="2">The sequence shown here is derived from an EMBL/GenBank/DDBJ whole genome shotgun (WGS) entry which is preliminary data.</text>
</comment>
<feature type="non-terminal residue" evidence="2">
    <location>
        <position position="1"/>
    </location>
</feature>
<evidence type="ECO:0000259" key="1">
    <source>
        <dbReference type="Pfam" id="PF24818"/>
    </source>
</evidence>
<dbReference type="PANTHER" id="PTHR33494:SF1">
    <property type="entry name" value="C2H2-TYPE DOMAIN-CONTAINING PROTEIN-RELATED"/>
    <property type="match status" value="1"/>
</dbReference>
<dbReference type="Proteomes" id="UP000236291">
    <property type="component" value="Unassembled WGS sequence"/>
</dbReference>
<reference evidence="2 3" key="1">
    <citation type="journal article" date="2014" name="Am. J. Bot.">
        <title>Genome assembly and annotation for red clover (Trifolium pratense; Fabaceae).</title>
        <authorList>
            <person name="Istvanek J."/>
            <person name="Jaros M."/>
            <person name="Krenek A."/>
            <person name="Repkova J."/>
        </authorList>
    </citation>
    <scope>NUCLEOTIDE SEQUENCE [LARGE SCALE GENOMIC DNA]</scope>
    <source>
        <strain evidence="3">cv. Tatra</strain>
        <tissue evidence="2">Young leaves</tissue>
    </source>
</reference>
<feature type="domain" description="TRF2/HOY1 PH-like" evidence="1">
    <location>
        <begin position="1"/>
        <end position="36"/>
    </location>
</feature>
<evidence type="ECO:0000313" key="3">
    <source>
        <dbReference type="Proteomes" id="UP000236291"/>
    </source>
</evidence>
<name>A0A2K3KNH2_TRIPR</name>
<sequence length="39" mass="4566">VAREPCFFREADPLPRKSTKWEITKDFTGGQASKHRYVI</sequence>
<protein>
    <recommendedName>
        <fullName evidence="1">TRF2/HOY1 PH-like domain-containing protein</fullName>
    </recommendedName>
</protein>
<accession>A0A2K3KNH2</accession>
<dbReference type="PANTHER" id="PTHR33494">
    <property type="entry name" value="OS02G0793800 PROTEIN"/>
    <property type="match status" value="1"/>
</dbReference>
<dbReference type="AlphaFoldDB" id="A0A2K3KNH2"/>
<dbReference type="STRING" id="57577.A0A2K3KNH2"/>
<evidence type="ECO:0000313" key="2">
    <source>
        <dbReference type="EMBL" id="PNX67783.1"/>
    </source>
</evidence>
<dbReference type="Pfam" id="PF24818">
    <property type="entry name" value="PH_TRF2_HOY1"/>
    <property type="match status" value="1"/>
</dbReference>
<gene>
    <name evidence="2" type="ORF">L195_g063679</name>
</gene>
<reference evidence="2 3" key="2">
    <citation type="journal article" date="2017" name="Front. Plant Sci.">
        <title>Gene Classification and Mining of Molecular Markers Useful in Red Clover (Trifolium pratense) Breeding.</title>
        <authorList>
            <person name="Istvanek J."/>
            <person name="Dluhosova J."/>
            <person name="Dluhos P."/>
            <person name="Patkova L."/>
            <person name="Nedelnik J."/>
            <person name="Repkova J."/>
        </authorList>
    </citation>
    <scope>NUCLEOTIDE SEQUENCE [LARGE SCALE GENOMIC DNA]</scope>
    <source>
        <strain evidence="3">cv. Tatra</strain>
        <tissue evidence="2">Young leaves</tissue>
    </source>
</reference>
<proteinExistence type="predicted"/>
<organism evidence="2 3">
    <name type="scientific">Trifolium pratense</name>
    <name type="common">Red clover</name>
    <dbReference type="NCBI Taxonomy" id="57577"/>
    <lineage>
        <taxon>Eukaryota</taxon>
        <taxon>Viridiplantae</taxon>
        <taxon>Streptophyta</taxon>
        <taxon>Embryophyta</taxon>
        <taxon>Tracheophyta</taxon>
        <taxon>Spermatophyta</taxon>
        <taxon>Magnoliopsida</taxon>
        <taxon>eudicotyledons</taxon>
        <taxon>Gunneridae</taxon>
        <taxon>Pentapetalae</taxon>
        <taxon>rosids</taxon>
        <taxon>fabids</taxon>
        <taxon>Fabales</taxon>
        <taxon>Fabaceae</taxon>
        <taxon>Papilionoideae</taxon>
        <taxon>50 kb inversion clade</taxon>
        <taxon>NPAAA clade</taxon>
        <taxon>Hologalegina</taxon>
        <taxon>IRL clade</taxon>
        <taxon>Trifolieae</taxon>
        <taxon>Trifolium</taxon>
    </lineage>
</organism>
<dbReference type="InterPro" id="IPR057939">
    <property type="entry name" value="TRF2_HOY1_PH"/>
</dbReference>